<evidence type="ECO:0000313" key="13">
    <source>
        <dbReference type="Proteomes" id="UP000223071"/>
    </source>
</evidence>
<dbReference type="GO" id="GO:0003677">
    <property type="term" value="F:DNA binding"/>
    <property type="evidence" value="ECO:0007669"/>
    <property type="project" value="UniProtKB-UniRule"/>
</dbReference>
<dbReference type="AlphaFoldDB" id="A0A2A9HHQ9"/>
<dbReference type="EMBL" id="PDJQ01000001">
    <property type="protein sequence ID" value="PFG74672.1"/>
    <property type="molecule type" value="Genomic_DNA"/>
</dbReference>
<accession>A0A2A9HHQ9</accession>
<proteinExistence type="inferred from homology"/>
<dbReference type="GO" id="GO:0070063">
    <property type="term" value="F:RNA polymerase binding"/>
    <property type="evidence" value="ECO:0007669"/>
    <property type="project" value="InterPro"/>
</dbReference>
<comment type="caution">
    <text evidence="12">The sequence shown here is derived from an EMBL/GenBank/DDBJ whole genome shotgun (WGS) entry which is preliminary data.</text>
</comment>
<keyword evidence="12" id="KW-0251">Elongation factor</keyword>
<dbReference type="InterPro" id="IPR022691">
    <property type="entry name" value="Tscrpt_elong_fac_GreA/B_N"/>
</dbReference>
<evidence type="ECO:0000256" key="7">
    <source>
        <dbReference type="ARBA" id="ARBA00030776"/>
    </source>
</evidence>
<evidence type="ECO:0000256" key="8">
    <source>
        <dbReference type="HAMAP-Rule" id="MF_00105"/>
    </source>
</evidence>
<feature type="domain" description="Transcription elongation factor GreA/GreB N-terminal" evidence="11">
    <location>
        <begin position="6"/>
        <end position="75"/>
    </location>
</feature>
<reference evidence="12 13" key="1">
    <citation type="submission" date="2017-09" db="EMBL/GenBank/DDBJ databases">
        <title>Sequencing the genomes of two abundant thermophiles in Great Basin hot springs: Thermocrinis jamiesonii and novel Chloroflexi Thermoflexus hugenholtzii.</title>
        <authorList>
            <person name="Hedlund B."/>
        </authorList>
    </citation>
    <scope>NUCLEOTIDE SEQUENCE [LARGE SCALE GENOMIC DNA]</scope>
    <source>
        <strain evidence="12 13">G233</strain>
    </source>
</reference>
<evidence type="ECO:0000256" key="9">
    <source>
        <dbReference type="RuleBase" id="RU000556"/>
    </source>
</evidence>
<dbReference type="GO" id="GO:0032784">
    <property type="term" value="P:regulation of DNA-templated transcription elongation"/>
    <property type="evidence" value="ECO:0007669"/>
    <property type="project" value="UniProtKB-UniRule"/>
</dbReference>
<protein>
    <recommendedName>
        <fullName evidence="2 8">Transcription elongation factor GreA</fullName>
    </recommendedName>
    <alternativeName>
        <fullName evidence="7 8">Transcript cleavage factor GreA</fullName>
    </alternativeName>
</protein>
<dbReference type="InterPro" id="IPR023459">
    <property type="entry name" value="Tscrpt_elong_fac_GreA/B_fam"/>
</dbReference>
<comment type="similarity">
    <text evidence="1 8 9">Belongs to the GreA/GreB family.</text>
</comment>
<keyword evidence="8" id="KW-0175">Coiled coil</keyword>
<dbReference type="Proteomes" id="UP000223071">
    <property type="component" value="Unassembled WGS sequence"/>
</dbReference>
<evidence type="ECO:0000256" key="4">
    <source>
        <dbReference type="ARBA" id="ARBA00023125"/>
    </source>
</evidence>
<keyword evidence="12" id="KW-0648">Protein biosynthesis</keyword>
<dbReference type="FunFam" id="1.10.287.180:FF:000001">
    <property type="entry name" value="Transcription elongation factor GreA"/>
    <property type="match status" value="1"/>
</dbReference>
<evidence type="ECO:0000259" key="10">
    <source>
        <dbReference type="Pfam" id="PF01272"/>
    </source>
</evidence>
<evidence type="ECO:0000256" key="5">
    <source>
        <dbReference type="ARBA" id="ARBA00023163"/>
    </source>
</evidence>
<dbReference type="InterPro" id="IPR028624">
    <property type="entry name" value="Tscrpt_elong_fac_GreA/B"/>
</dbReference>
<evidence type="ECO:0000313" key="12">
    <source>
        <dbReference type="EMBL" id="PFG74672.1"/>
    </source>
</evidence>
<evidence type="ECO:0000256" key="2">
    <source>
        <dbReference type="ARBA" id="ARBA00013729"/>
    </source>
</evidence>
<dbReference type="PANTHER" id="PTHR30437:SF4">
    <property type="entry name" value="TRANSCRIPTION ELONGATION FACTOR GREA"/>
    <property type="match status" value="1"/>
</dbReference>
<dbReference type="InterPro" id="IPR036805">
    <property type="entry name" value="Tscrpt_elong_fac_GreA/B_N_sf"/>
</dbReference>
<evidence type="ECO:0000256" key="1">
    <source>
        <dbReference type="ARBA" id="ARBA00008213"/>
    </source>
</evidence>
<keyword evidence="13" id="KW-1185">Reference proteome</keyword>
<dbReference type="HAMAP" id="MF_00105">
    <property type="entry name" value="GreA_GreB"/>
    <property type="match status" value="1"/>
</dbReference>
<name>A0A2A9HHQ9_TEPT2</name>
<dbReference type="PANTHER" id="PTHR30437">
    <property type="entry name" value="TRANSCRIPTION ELONGATION FACTOR GREA"/>
    <property type="match status" value="1"/>
</dbReference>
<dbReference type="InterPro" id="IPR001437">
    <property type="entry name" value="Tscrpt_elong_fac_GreA/B_C"/>
</dbReference>
<feature type="coiled-coil region" evidence="8">
    <location>
        <begin position="13"/>
        <end position="40"/>
    </location>
</feature>
<feature type="domain" description="Transcription elongation factor GreA/GreB C-terminal" evidence="10">
    <location>
        <begin position="84"/>
        <end position="154"/>
    </location>
</feature>
<dbReference type="PIRSF" id="PIRSF006092">
    <property type="entry name" value="GreA_GreB"/>
    <property type="match status" value="1"/>
</dbReference>
<dbReference type="SUPFAM" id="SSF46557">
    <property type="entry name" value="GreA transcript cleavage protein, N-terminal domain"/>
    <property type="match status" value="1"/>
</dbReference>
<dbReference type="InterPro" id="IPR036953">
    <property type="entry name" value="GreA/GreB_C_sf"/>
</dbReference>
<organism evidence="12 13">
    <name type="scientific">Tepidiforma thermophila (strain KCTC 52669 / CGMCC 1.13589 / G233)</name>
    <dbReference type="NCBI Taxonomy" id="2761530"/>
    <lineage>
        <taxon>Bacteria</taxon>
        <taxon>Bacillati</taxon>
        <taxon>Chloroflexota</taxon>
        <taxon>Tepidiformia</taxon>
        <taxon>Tepidiformales</taxon>
        <taxon>Tepidiformaceae</taxon>
        <taxon>Tepidiforma</taxon>
    </lineage>
</organism>
<gene>
    <name evidence="8" type="primary">greA</name>
    <name evidence="12" type="ORF">A9A59_1909</name>
</gene>
<dbReference type="InterPro" id="IPR018151">
    <property type="entry name" value="TF_GreA/GreB_CS"/>
</dbReference>
<dbReference type="Pfam" id="PF01272">
    <property type="entry name" value="GreA_GreB"/>
    <property type="match status" value="1"/>
</dbReference>
<dbReference type="GO" id="GO:0006354">
    <property type="term" value="P:DNA-templated transcription elongation"/>
    <property type="evidence" value="ECO:0007669"/>
    <property type="project" value="TreeGrafter"/>
</dbReference>
<evidence type="ECO:0000256" key="3">
    <source>
        <dbReference type="ARBA" id="ARBA00023015"/>
    </source>
</evidence>
<dbReference type="SUPFAM" id="SSF54534">
    <property type="entry name" value="FKBP-like"/>
    <property type="match status" value="1"/>
</dbReference>
<dbReference type="Gene3D" id="3.10.50.30">
    <property type="entry name" value="Transcription elongation factor, GreA/GreB, C-terminal domain"/>
    <property type="match status" value="1"/>
</dbReference>
<dbReference type="GO" id="GO:0003746">
    <property type="term" value="F:translation elongation factor activity"/>
    <property type="evidence" value="ECO:0007669"/>
    <property type="project" value="UniProtKB-KW"/>
</dbReference>
<dbReference type="FunFam" id="3.10.50.30:FF:000001">
    <property type="entry name" value="Transcription elongation factor GreA"/>
    <property type="match status" value="1"/>
</dbReference>
<dbReference type="Pfam" id="PF03449">
    <property type="entry name" value="GreA_GreB_N"/>
    <property type="match status" value="1"/>
</dbReference>
<dbReference type="NCBIfam" id="NF001263">
    <property type="entry name" value="PRK00226.1-4"/>
    <property type="match status" value="1"/>
</dbReference>
<dbReference type="PROSITE" id="PS00830">
    <property type="entry name" value="GREAB_2"/>
    <property type="match status" value="1"/>
</dbReference>
<dbReference type="Gene3D" id="1.10.287.180">
    <property type="entry name" value="Transcription elongation factor, GreA/GreB, N-terminal domain"/>
    <property type="match status" value="1"/>
</dbReference>
<keyword evidence="5 8" id="KW-0804">Transcription</keyword>
<dbReference type="RefSeq" id="WP_098504041.1">
    <property type="nucleotide sequence ID" value="NZ_PDJQ01000001.1"/>
</dbReference>
<comment type="function">
    <text evidence="6 8 9">Necessary for efficient RNA polymerase transcription elongation past template-encoded arresting sites. The arresting sites in DNA have the property of trapping a certain fraction of elongating RNA polymerases that pass through, resulting in locked ternary complexes. Cleavage of the nascent transcript by cleavage factors such as GreA or GreB allows the resumption of elongation from the new 3'terminus. GreA releases sequences of 2 to 3 nucleotides.</text>
</comment>
<dbReference type="InterPro" id="IPR006359">
    <property type="entry name" value="Tscrpt_elong_fac_GreA"/>
</dbReference>
<keyword evidence="3 8" id="KW-0805">Transcription regulation</keyword>
<evidence type="ECO:0000256" key="6">
    <source>
        <dbReference type="ARBA" id="ARBA00024916"/>
    </source>
</evidence>
<keyword evidence="4 8" id="KW-0238">DNA-binding</keyword>
<dbReference type="NCBIfam" id="TIGR01462">
    <property type="entry name" value="greA"/>
    <property type="match status" value="1"/>
</dbReference>
<sequence>MTDKPVPLTREGKAKLEQELEQLRIRRREVAELIHNAQEQGSSQADAEYDDAKLEQGRVEGRILEIEDILRRAKIIDEEAAHAAGRVVVGSTVEVDQDGTIRTYKIVGPPEADPLNGKISNDSPVGTALLGKAVGDVVSVNVPKGVIKLKVLKID</sequence>
<evidence type="ECO:0000259" key="11">
    <source>
        <dbReference type="Pfam" id="PF03449"/>
    </source>
</evidence>